<comment type="caution">
    <text evidence="2">The sequence shown here is derived from an EMBL/GenBank/DDBJ whole genome shotgun (WGS) entry which is preliminary data.</text>
</comment>
<sequence>MVHVIPLSIVRRRLDTGSTPQYPQGSPIGGAMQGFGEHLSAVAERYQQMKDQQEAFDAGAPPLQRPDRAGRRRGDGERAG</sequence>
<evidence type="ECO:0000256" key="1">
    <source>
        <dbReference type="SAM" id="MobiDB-lite"/>
    </source>
</evidence>
<organism evidence="2 3">
    <name type="scientific">Rhizobium loti</name>
    <name type="common">Mesorhizobium loti</name>
    <dbReference type="NCBI Taxonomy" id="381"/>
    <lineage>
        <taxon>Bacteria</taxon>
        <taxon>Pseudomonadati</taxon>
        <taxon>Pseudomonadota</taxon>
        <taxon>Alphaproteobacteria</taxon>
        <taxon>Hyphomicrobiales</taxon>
        <taxon>Phyllobacteriaceae</taxon>
        <taxon>Mesorhizobium</taxon>
    </lineage>
</organism>
<dbReference type="EMBL" id="LYTK01000010">
    <property type="protein sequence ID" value="OBQ66945.1"/>
    <property type="molecule type" value="Genomic_DNA"/>
</dbReference>
<dbReference type="AlphaFoldDB" id="A0AA91J3K4"/>
<dbReference type="RefSeq" id="WP_065005319.1">
    <property type="nucleotide sequence ID" value="NZ_CP033334.1"/>
</dbReference>
<evidence type="ECO:0000313" key="3">
    <source>
        <dbReference type="Proteomes" id="UP000093737"/>
    </source>
</evidence>
<evidence type="ECO:0000313" key="2">
    <source>
        <dbReference type="EMBL" id="OBQ66945.1"/>
    </source>
</evidence>
<protein>
    <submittedName>
        <fullName evidence="2">Uncharacterized protein</fullName>
    </submittedName>
</protein>
<reference evidence="2 3" key="1">
    <citation type="submission" date="2016-05" db="EMBL/GenBank/DDBJ databases">
        <authorList>
            <person name="Ramsay J.P."/>
        </authorList>
    </citation>
    <scope>NUCLEOTIDE SEQUENCE [LARGE SCALE GENOMIC DNA]</scope>
    <source>
        <strain evidence="2 3">NZP2042</strain>
    </source>
</reference>
<gene>
    <name evidence="2" type="ORF">A8145_31680</name>
</gene>
<dbReference type="Proteomes" id="UP000093737">
    <property type="component" value="Unassembled WGS sequence"/>
</dbReference>
<accession>A0AA91J3K4</accession>
<feature type="region of interest" description="Disordered" evidence="1">
    <location>
        <begin position="49"/>
        <end position="80"/>
    </location>
</feature>
<proteinExistence type="predicted"/>
<feature type="compositionally biased region" description="Basic and acidic residues" evidence="1">
    <location>
        <begin position="65"/>
        <end position="80"/>
    </location>
</feature>
<name>A0AA91J3K4_RHILI</name>